<protein>
    <submittedName>
        <fullName evidence="1">Uncharacterized protein</fullName>
    </submittedName>
</protein>
<reference evidence="1 2" key="1">
    <citation type="submission" date="2015-11" db="EMBL/GenBank/DDBJ databases">
        <title>Draft genome sequence of Agrobacterium sp. R89-1.</title>
        <authorList>
            <person name="Zahradnik J."/>
            <person name="Kyslikova E."/>
            <person name="Palyzova A."/>
            <person name="Kyslik P."/>
        </authorList>
    </citation>
    <scope>NUCLEOTIDE SEQUENCE [LARGE SCALE GENOMIC DNA]</scope>
    <source>
        <strain evidence="1 2">R89-1</strain>
    </source>
</reference>
<name>A0A135P788_9HYPH</name>
<gene>
    <name evidence="1" type="ORF">ATO67_20005</name>
</gene>
<proteinExistence type="predicted"/>
<evidence type="ECO:0000313" key="2">
    <source>
        <dbReference type="Proteomes" id="UP000070498"/>
    </source>
</evidence>
<accession>A0A135P788</accession>
<dbReference type="EMBL" id="LNUW01000007">
    <property type="protein sequence ID" value="KXG87294.1"/>
    <property type="molecule type" value="Genomic_DNA"/>
</dbReference>
<organism evidence="1 2">
    <name type="scientific">Agrobacterium bohemicum</name>
    <dbReference type="NCBI Taxonomy" id="2052828"/>
    <lineage>
        <taxon>Bacteria</taxon>
        <taxon>Pseudomonadati</taxon>
        <taxon>Pseudomonadota</taxon>
        <taxon>Alphaproteobacteria</taxon>
        <taxon>Hyphomicrobiales</taxon>
        <taxon>Rhizobiaceae</taxon>
        <taxon>Rhizobium/Agrobacterium group</taxon>
        <taxon>Agrobacterium</taxon>
    </lineage>
</organism>
<comment type="caution">
    <text evidence="1">The sequence shown here is derived from an EMBL/GenBank/DDBJ whole genome shotgun (WGS) entry which is preliminary data.</text>
</comment>
<evidence type="ECO:0000313" key="1">
    <source>
        <dbReference type="EMBL" id="KXG87294.1"/>
    </source>
</evidence>
<keyword evidence="2" id="KW-1185">Reference proteome</keyword>
<sequence>MLRPFAAISCRTQPRTYSTCYKCRWALNRVFLNFVRSIGQFYWHYPGAEKFRSGRAEYFALDLLPSADLAFCLAI</sequence>
<dbReference type="Proteomes" id="UP000070498">
    <property type="component" value="Unassembled WGS sequence"/>
</dbReference>
<dbReference type="AlphaFoldDB" id="A0A135P788"/>